<accession>A0A081BEJ8</accession>
<name>A0A081BEJ8_9HYPH</name>
<dbReference type="eggNOG" id="COG0664">
    <property type="taxonomic scope" value="Bacteria"/>
</dbReference>
<dbReference type="AlphaFoldDB" id="A0A081BEJ8"/>
<evidence type="ECO:0000313" key="7">
    <source>
        <dbReference type="EMBL" id="GAK46466.1"/>
    </source>
</evidence>
<dbReference type="SUPFAM" id="SSF46785">
    <property type="entry name" value="Winged helix' DNA-binding domain"/>
    <property type="match status" value="1"/>
</dbReference>
<dbReference type="InterPro" id="IPR014710">
    <property type="entry name" value="RmlC-like_jellyroll"/>
</dbReference>
<dbReference type="InterPro" id="IPR018335">
    <property type="entry name" value="Tscrpt_reg_HTH_Crp-type_CS"/>
</dbReference>
<dbReference type="InterPro" id="IPR012318">
    <property type="entry name" value="HTH_CRP"/>
</dbReference>
<dbReference type="PROSITE" id="PS00042">
    <property type="entry name" value="HTH_CRP_1"/>
    <property type="match status" value="1"/>
</dbReference>
<keyword evidence="8" id="KW-1185">Reference proteome</keyword>
<dbReference type="InterPro" id="IPR000595">
    <property type="entry name" value="cNMP-bd_dom"/>
</dbReference>
<dbReference type="InterPro" id="IPR036390">
    <property type="entry name" value="WH_DNA-bd_sf"/>
</dbReference>
<proteinExistence type="predicted"/>
<feature type="domain" description="Cyclic nucleotide-binding" evidence="5">
    <location>
        <begin position="35"/>
        <end position="104"/>
    </location>
</feature>
<comment type="caution">
    <text evidence="7">The sequence shown here is derived from an EMBL/GenBank/DDBJ whole genome shotgun (WGS) entry which is preliminary data.</text>
</comment>
<organism evidence="7 8">
    <name type="scientific">Tepidicaulis marinus</name>
    <dbReference type="NCBI Taxonomy" id="1333998"/>
    <lineage>
        <taxon>Bacteria</taxon>
        <taxon>Pseudomonadati</taxon>
        <taxon>Pseudomonadota</taxon>
        <taxon>Alphaproteobacteria</taxon>
        <taxon>Hyphomicrobiales</taxon>
        <taxon>Parvibaculaceae</taxon>
        <taxon>Tepidicaulis</taxon>
    </lineage>
</organism>
<dbReference type="FunFam" id="1.10.10.10:FF:000028">
    <property type="entry name" value="Fumarate/nitrate reduction transcriptional regulator Fnr"/>
    <property type="match status" value="1"/>
</dbReference>
<dbReference type="Proteomes" id="UP000028702">
    <property type="component" value="Unassembled WGS sequence"/>
</dbReference>
<dbReference type="PROSITE" id="PS51063">
    <property type="entry name" value="HTH_CRP_2"/>
    <property type="match status" value="1"/>
</dbReference>
<keyword evidence="4" id="KW-0535">Nitrogen fixation</keyword>
<dbReference type="GO" id="GO:0003677">
    <property type="term" value="F:DNA binding"/>
    <property type="evidence" value="ECO:0007669"/>
    <property type="project" value="UniProtKB-KW"/>
</dbReference>
<dbReference type="Pfam" id="PF00027">
    <property type="entry name" value="cNMP_binding"/>
    <property type="match status" value="1"/>
</dbReference>
<dbReference type="Pfam" id="PF13545">
    <property type="entry name" value="HTH_Crp_2"/>
    <property type="match status" value="1"/>
</dbReference>
<dbReference type="GO" id="GO:0003700">
    <property type="term" value="F:DNA-binding transcription factor activity"/>
    <property type="evidence" value="ECO:0007669"/>
    <property type="project" value="InterPro"/>
</dbReference>
<dbReference type="SMART" id="SM00100">
    <property type="entry name" value="cNMP"/>
    <property type="match status" value="1"/>
</dbReference>
<protein>
    <submittedName>
        <fullName evidence="7">CRP/FNR family transcriptional regulator</fullName>
    </submittedName>
</protein>
<dbReference type="SUPFAM" id="SSF51206">
    <property type="entry name" value="cAMP-binding domain-like"/>
    <property type="match status" value="1"/>
</dbReference>
<evidence type="ECO:0000256" key="3">
    <source>
        <dbReference type="ARBA" id="ARBA00023163"/>
    </source>
</evidence>
<keyword evidence="3" id="KW-0804">Transcription</keyword>
<evidence type="ECO:0000259" key="6">
    <source>
        <dbReference type="PROSITE" id="PS51063"/>
    </source>
</evidence>
<dbReference type="Gene3D" id="1.10.10.10">
    <property type="entry name" value="Winged helix-like DNA-binding domain superfamily/Winged helix DNA-binding domain"/>
    <property type="match status" value="1"/>
</dbReference>
<dbReference type="InterPro" id="IPR018490">
    <property type="entry name" value="cNMP-bd_dom_sf"/>
</dbReference>
<evidence type="ECO:0000256" key="4">
    <source>
        <dbReference type="ARBA" id="ARBA00023231"/>
    </source>
</evidence>
<dbReference type="EMBL" id="BBIO01000019">
    <property type="protein sequence ID" value="GAK46466.1"/>
    <property type="molecule type" value="Genomic_DNA"/>
</dbReference>
<dbReference type="InterPro" id="IPR050397">
    <property type="entry name" value="Env_Response_Regulators"/>
</dbReference>
<gene>
    <name evidence="7" type="ORF">M2A_2965</name>
</gene>
<dbReference type="PRINTS" id="PR00034">
    <property type="entry name" value="HTHCRP"/>
</dbReference>
<sequence length="253" mass="27609">MMKTDSNGLPSVQQLNGTFEIANPCAACDVRTRAVCAALSNAELTELSQHSRHKDLSAGDTVFFEGDPAEAYYVVMDGALKLYKLLADGRRQITGFLFKGDFVGLAFHTDHIFTAEALKSSKLCQLPKQKFENVADHAPQLGHRLLTLASAGIASAQEQMLLLGRKTAAERLASFLLWLSTVQGREAAKPLDRISVPMSRADMGDYLGLTVETVSRTVTKFKTSGLIRLCDHNEIEICDRETLSSIADGEDLS</sequence>
<dbReference type="PANTHER" id="PTHR24567">
    <property type="entry name" value="CRP FAMILY TRANSCRIPTIONAL REGULATORY PROTEIN"/>
    <property type="match status" value="1"/>
</dbReference>
<evidence type="ECO:0000256" key="1">
    <source>
        <dbReference type="ARBA" id="ARBA00023015"/>
    </source>
</evidence>
<dbReference type="SMART" id="SM00419">
    <property type="entry name" value="HTH_CRP"/>
    <property type="match status" value="1"/>
</dbReference>
<dbReference type="Gene3D" id="2.60.120.10">
    <property type="entry name" value="Jelly Rolls"/>
    <property type="match status" value="1"/>
</dbReference>
<dbReference type="InterPro" id="IPR036388">
    <property type="entry name" value="WH-like_DNA-bd_sf"/>
</dbReference>
<reference evidence="7 8" key="1">
    <citation type="submission" date="2014-07" db="EMBL/GenBank/DDBJ databases">
        <title>Tepidicaulis marinum gen. nov., sp. nov., a novel marine bacterium denitrifying nitrate to nitrous oxide strictly under microaerobic conditions.</title>
        <authorList>
            <person name="Takeuchi M."/>
            <person name="Yamagishi T."/>
            <person name="Kamagata Y."/>
            <person name="Oshima K."/>
            <person name="Hattori M."/>
            <person name="Katayama T."/>
            <person name="Hanada S."/>
            <person name="Tamaki H."/>
            <person name="Marumo K."/>
            <person name="Maeda H."/>
            <person name="Nedachi M."/>
            <person name="Iwasaki W."/>
            <person name="Suwa Y."/>
            <person name="Sakata S."/>
        </authorList>
    </citation>
    <scope>NUCLEOTIDE SEQUENCE [LARGE SCALE GENOMIC DNA]</scope>
    <source>
        <strain evidence="7 8">MA2</strain>
    </source>
</reference>
<dbReference type="PANTHER" id="PTHR24567:SF75">
    <property type="entry name" value="FUMARATE AND NITRATE REDUCTION REGULATORY PROTEIN"/>
    <property type="match status" value="1"/>
</dbReference>
<keyword evidence="2" id="KW-0238">DNA-binding</keyword>
<dbReference type="CDD" id="cd00092">
    <property type="entry name" value="HTH_CRP"/>
    <property type="match status" value="1"/>
</dbReference>
<evidence type="ECO:0000259" key="5">
    <source>
        <dbReference type="PROSITE" id="PS50042"/>
    </source>
</evidence>
<keyword evidence="1" id="KW-0805">Transcription regulation</keyword>
<evidence type="ECO:0000256" key="2">
    <source>
        <dbReference type="ARBA" id="ARBA00023125"/>
    </source>
</evidence>
<evidence type="ECO:0000313" key="8">
    <source>
        <dbReference type="Proteomes" id="UP000028702"/>
    </source>
</evidence>
<dbReference type="CDD" id="cd00038">
    <property type="entry name" value="CAP_ED"/>
    <property type="match status" value="1"/>
</dbReference>
<dbReference type="PROSITE" id="PS50042">
    <property type="entry name" value="CNMP_BINDING_3"/>
    <property type="match status" value="1"/>
</dbReference>
<feature type="domain" description="HTH crp-type" evidence="6">
    <location>
        <begin position="166"/>
        <end position="241"/>
    </location>
</feature>
<dbReference type="STRING" id="1333998.M2A_2965"/>
<dbReference type="GO" id="GO:0005829">
    <property type="term" value="C:cytosol"/>
    <property type="evidence" value="ECO:0007669"/>
    <property type="project" value="TreeGrafter"/>
</dbReference>